<name>A0A1V4IKA4_9CLOT</name>
<dbReference type="AlphaFoldDB" id="A0A1V4IKA4"/>
<dbReference type="EMBL" id="MZGT01000039">
    <property type="protein sequence ID" value="OPJ60468.1"/>
    <property type="molecule type" value="Genomic_DNA"/>
</dbReference>
<dbReference type="STRING" id="225345.CLCHR_29540"/>
<accession>A0A1V4IKA4</accession>
<sequence length="66" mass="7917">MKTNKVKYNKKDFFVKYMNSSDNFKGILTFINGKNLIILNNELSIIEKQREFHRLIKNKKLRKGLI</sequence>
<reference evidence="1 2" key="1">
    <citation type="submission" date="2017-03" db="EMBL/GenBank/DDBJ databases">
        <title>Genome sequence of Clostridium chromiireducens DSM 23318.</title>
        <authorList>
            <person name="Poehlein A."/>
            <person name="Daniel R."/>
        </authorList>
    </citation>
    <scope>NUCLEOTIDE SEQUENCE [LARGE SCALE GENOMIC DNA]</scope>
    <source>
        <strain evidence="1 2">DSM 23318</strain>
    </source>
</reference>
<dbReference type="Proteomes" id="UP000191056">
    <property type="component" value="Unassembled WGS sequence"/>
</dbReference>
<comment type="caution">
    <text evidence="1">The sequence shown here is derived from an EMBL/GenBank/DDBJ whole genome shotgun (WGS) entry which is preliminary data.</text>
</comment>
<evidence type="ECO:0000313" key="1">
    <source>
        <dbReference type="EMBL" id="OPJ60468.1"/>
    </source>
</evidence>
<organism evidence="1 2">
    <name type="scientific">Clostridium chromiireducens</name>
    <dbReference type="NCBI Taxonomy" id="225345"/>
    <lineage>
        <taxon>Bacteria</taxon>
        <taxon>Bacillati</taxon>
        <taxon>Bacillota</taxon>
        <taxon>Clostridia</taxon>
        <taxon>Eubacteriales</taxon>
        <taxon>Clostridiaceae</taxon>
        <taxon>Clostridium</taxon>
    </lineage>
</organism>
<protein>
    <submittedName>
        <fullName evidence="1">Uncharacterized protein</fullName>
    </submittedName>
</protein>
<evidence type="ECO:0000313" key="2">
    <source>
        <dbReference type="Proteomes" id="UP000191056"/>
    </source>
</evidence>
<dbReference type="RefSeq" id="WP_079440580.1">
    <property type="nucleotide sequence ID" value="NZ_MZGT01000039.1"/>
</dbReference>
<keyword evidence="2" id="KW-1185">Reference proteome</keyword>
<proteinExistence type="predicted"/>
<gene>
    <name evidence="1" type="ORF">CLCHR_29540</name>
</gene>